<dbReference type="Gene3D" id="3.30.450.20">
    <property type="entry name" value="PAS domain"/>
    <property type="match status" value="4"/>
</dbReference>
<dbReference type="RefSeq" id="WP_149784087.1">
    <property type="nucleotide sequence ID" value="NZ_BAAADP010000004.1"/>
</dbReference>
<dbReference type="SUPFAM" id="SSF55785">
    <property type="entry name" value="PYP-like sensor domain (PAS domain)"/>
    <property type="match status" value="4"/>
</dbReference>
<evidence type="ECO:0000313" key="11">
    <source>
        <dbReference type="EMBL" id="SFH50118.1"/>
    </source>
</evidence>
<dbReference type="InterPro" id="IPR035965">
    <property type="entry name" value="PAS-like_dom_sf"/>
</dbReference>
<dbReference type="SMART" id="SM00091">
    <property type="entry name" value="PAS"/>
    <property type="match status" value="4"/>
</dbReference>
<dbReference type="AlphaFoldDB" id="A0A1I3AJ77"/>
<dbReference type="InterPro" id="IPR000700">
    <property type="entry name" value="PAS-assoc_C"/>
</dbReference>
<dbReference type="InterPro" id="IPR036890">
    <property type="entry name" value="HATPase_C_sf"/>
</dbReference>
<feature type="domain" description="Histidine kinase" evidence="8">
    <location>
        <begin position="913"/>
        <end position="1101"/>
    </location>
</feature>
<dbReference type="InterPro" id="IPR036097">
    <property type="entry name" value="HisK_dim/P_sf"/>
</dbReference>
<organism evidence="11 12">
    <name type="scientific">Halorubrum aquaticum</name>
    <dbReference type="NCBI Taxonomy" id="387340"/>
    <lineage>
        <taxon>Archaea</taxon>
        <taxon>Methanobacteriati</taxon>
        <taxon>Methanobacteriota</taxon>
        <taxon>Stenosarchaea group</taxon>
        <taxon>Halobacteria</taxon>
        <taxon>Halobacteriales</taxon>
        <taxon>Haloferacaceae</taxon>
        <taxon>Halorubrum</taxon>
    </lineage>
</organism>
<dbReference type="NCBIfam" id="TIGR00229">
    <property type="entry name" value="sensory_box"/>
    <property type="match status" value="4"/>
</dbReference>
<evidence type="ECO:0000259" key="8">
    <source>
        <dbReference type="PROSITE" id="PS50109"/>
    </source>
</evidence>
<proteinExistence type="predicted"/>
<feature type="domain" description="Histidine kinase" evidence="8">
    <location>
        <begin position="203"/>
        <end position="403"/>
    </location>
</feature>
<dbReference type="SUPFAM" id="SSF55874">
    <property type="entry name" value="ATPase domain of HSP90 chaperone/DNA topoisomerase II/histidine kinase"/>
    <property type="match status" value="2"/>
</dbReference>
<dbReference type="Gene3D" id="1.10.287.130">
    <property type="match status" value="1"/>
</dbReference>
<protein>
    <recommendedName>
        <fullName evidence="2">histidine kinase</fullName>
        <ecNumber evidence="2">2.7.13.3</ecNumber>
    </recommendedName>
</protein>
<dbReference type="InterPro" id="IPR050351">
    <property type="entry name" value="BphY/WalK/GraS-like"/>
</dbReference>
<dbReference type="InterPro" id="IPR004358">
    <property type="entry name" value="Sig_transdc_His_kin-like_C"/>
</dbReference>
<dbReference type="InterPro" id="IPR013656">
    <property type="entry name" value="PAS_4"/>
</dbReference>
<evidence type="ECO:0000256" key="6">
    <source>
        <dbReference type="ARBA" id="ARBA00023136"/>
    </source>
</evidence>
<comment type="catalytic activity">
    <reaction evidence="1">
        <text>ATP + protein L-histidine = ADP + protein N-phospho-L-histidine.</text>
        <dbReference type="EC" id="2.7.13.3"/>
    </reaction>
</comment>
<feature type="domain" description="PAC" evidence="10">
    <location>
        <begin position="733"/>
        <end position="787"/>
    </location>
</feature>
<dbReference type="Pfam" id="PF13426">
    <property type="entry name" value="PAS_9"/>
    <property type="match status" value="1"/>
</dbReference>
<dbReference type="InterPro" id="IPR003018">
    <property type="entry name" value="GAF"/>
</dbReference>
<gene>
    <name evidence="11" type="ORF">SAMN04488066_10639</name>
</gene>
<feature type="region of interest" description="Disordered" evidence="7">
    <location>
        <begin position="1"/>
        <end position="29"/>
    </location>
</feature>
<evidence type="ECO:0000259" key="9">
    <source>
        <dbReference type="PROSITE" id="PS50112"/>
    </source>
</evidence>
<keyword evidence="3" id="KW-0597">Phosphoprotein</keyword>
<name>A0A1I3AJ77_9EURY</name>
<feature type="compositionally biased region" description="Acidic residues" evidence="7">
    <location>
        <begin position="1"/>
        <end position="15"/>
    </location>
</feature>
<dbReference type="SMART" id="SM00086">
    <property type="entry name" value="PAC"/>
    <property type="match status" value="4"/>
</dbReference>
<dbReference type="InterPro" id="IPR029016">
    <property type="entry name" value="GAF-like_dom_sf"/>
</dbReference>
<dbReference type="GO" id="GO:0030295">
    <property type="term" value="F:protein kinase activator activity"/>
    <property type="evidence" value="ECO:0007669"/>
    <property type="project" value="TreeGrafter"/>
</dbReference>
<dbReference type="PRINTS" id="PR00344">
    <property type="entry name" value="BCTRLSENSOR"/>
</dbReference>
<keyword evidence="12" id="KW-1185">Reference proteome</keyword>
<evidence type="ECO:0000259" key="10">
    <source>
        <dbReference type="PROSITE" id="PS50113"/>
    </source>
</evidence>
<dbReference type="OrthoDB" id="230688at2157"/>
<dbReference type="InterPro" id="IPR003661">
    <property type="entry name" value="HisK_dim/P_dom"/>
</dbReference>
<dbReference type="Gene3D" id="3.30.565.10">
    <property type="entry name" value="Histidine kinase-like ATPase, C-terminal domain"/>
    <property type="match status" value="2"/>
</dbReference>
<accession>A0A1I3AJ77</accession>
<reference evidence="11 12" key="1">
    <citation type="submission" date="2016-10" db="EMBL/GenBank/DDBJ databases">
        <authorList>
            <person name="Varghese N."/>
            <person name="Submissions S."/>
        </authorList>
    </citation>
    <scope>NUCLEOTIDE SEQUENCE [LARGE SCALE GENOMIC DNA]</scope>
    <source>
        <strain evidence="11 12">CGMCC 1.6377</strain>
    </source>
</reference>
<dbReference type="SUPFAM" id="SSF55781">
    <property type="entry name" value="GAF domain-like"/>
    <property type="match status" value="1"/>
</dbReference>
<dbReference type="PANTHER" id="PTHR42878">
    <property type="entry name" value="TWO-COMPONENT HISTIDINE KINASE"/>
    <property type="match status" value="1"/>
</dbReference>
<evidence type="ECO:0000313" key="12">
    <source>
        <dbReference type="Proteomes" id="UP000323537"/>
    </source>
</evidence>
<keyword evidence="5" id="KW-0418">Kinase</keyword>
<evidence type="ECO:0000256" key="1">
    <source>
        <dbReference type="ARBA" id="ARBA00000085"/>
    </source>
</evidence>
<evidence type="ECO:0000256" key="7">
    <source>
        <dbReference type="SAM" id="MobiDB-lite"/>
    </source>
</evidence>
<dbReference type="GO" id="GO:0000156">
    <property type="term" value="F:phosphorelay response regulator activity"/>
    <property type="evidence" value="ECO:0007669"/>
    <property type="project" value="TreeGrafter"/>
</dbReference>
<evidence type="ECO:0000256" key="5">
    <source>
        <dbReference type="ARBA" id="ARBA00022777"/>
    </source>
</evidence>
<dbReference type="GO" id="GO:0007234">
    <property type="term" value="P:osmosensory signaling via phosphorelay pathway"/>
    <property type="evidence" value="ECO:0007669"/>
    <property type="project" value="TreeGrafter"/>
</dbReference>
<dbReference type="GO" id="GO:0016020">
    <property type="term" value="C:membrane"/>
    <property type="evidence" value="ECO:0007669"/>
    <property type="project" value="UniProtKB-SubCell"/>
</dbReference>
<dbReference type="CDD" id="cd00082">
    <property type="entry name" value="HisKA"/>
    <property type="match status" value="1"/>
</dbReference>
<evidence type="ECO:0000256" key="4">
    <source>
        <dbReference type="ARBA" id="ARBA00022679"/>
    </source>
</evidence>
<dbReference type="Pfam" id="PF01590">
    <property type="entry name" value="GAF"/>
    <property type="match status" value="1"/>
</dbReference>
<dbReference type="GO" id="GO:0000155">
    <property type="term" value="F:phosphorelay sensor kinase activity"/>
    <property type="evidence" value="ECO:0007669"/>
    <property type="project" value="InterPro"/>
</dbReference>
<dbReference type="InterPro" id="IPR000014">
    <property type="entry name" value="PAS"/>
</dbReference>
<dbReference type="Proteomes" id="UP000323537">
    <property type="component" value="Unassembled WGS sequence"/>
</dbReference>
<evidence type="ECO:0000256" key="3">
    <source>
        <dbReference type="ARBA" id="ARBA00022553"/>
    </source>
</evidence>
<evidence type="ECO:0000256" key="2">
    <source>
        <dbReference type="ARBA" id="ARBA00012438"/>
    </source>
</evidence>
<dbReference type="PROSITE" id="PS50109">
    <property type="entry name" value="HIS_KIN"/>
    <property type="match status" value="2"/>
</dbReference>
<dbReference type="PROSITE" id="PS50112">
    <property type="entry name" value="PAS"/>
    <property type="match status" value="4"/>
</dbReference>
<dbReference type="Pfam" id="PF08448">
    <property type="entry name" value="PAS_4"/>
    <property type="match status" value="3"/>
</dbReference>
<dbReference type="Pfam" id="PF00512">
    <property type="entry name" value="HisKA"/>
    <property type="match status" value="1"/>
</dbReference>
<keyword evidence="4" id="KW-0808">Transferase</keyword>
<dbReference type="SUPFAM" id="SSF47384">
    <property type="entry name" value="Homodimeric domain of signal transducing histidine kinase"/>
    <property type="match status" value="1"/>
</dbReference>
<dbReference type="InterPro" id="IPR005467">
    <property type="entry name" value="His_kinase_dom"/>
</dbReference>
<feature type="domain" description="PAS" evidence="9">
    <location>
        <begin position="417"/>
        <end position="468"/>
    </location>
</feature>
<dbReference type="EMBL" id="FOPZ01000006">
    <property type="protein sequence ID" value="SFH50118.1"/>
    <property type="molecule type" value="Genomic_DNA"/>
</dbReference>
<dbReference type="Pfam" id="PF02518">
    <property type="entry name" value="HATPase_c"/>
    <property type="match status" value="2"/>
</dbReference>
<dbReference type="SMART" id="SM00387">
    <property type="entry name" value="HATPase_c"/>
    <property type="match status" value="2"/>
</dbReference>
<dbReference type="InterPro" id="IPR003594">
    <property type="entry name" value="HATPase_dom"/>
</dbReference>
<dbReference type="GO" id="GO:0005524">
    <property type="term" value="F:ATP binding"/>
    <property type="evidence" value="ECO:0007669"/>
    <property type="project" value="UniProtKB-KW"/>
</dbReference>
<dbReference type="CDD" id="cd00130">
    <property type="entry name" value="PAS"/>
    <property type="match status" value="4"/>
</dbReference>
<feature type="domain" description="PAS" evidence="9">
    <location>
        <begin position="535"/>
        <end position="606"/>
    </location>
</feature>
<dbReference type="Gene3D" id="3.30.450.40">
    <property type="match status" value="1"/>
</dbReference>
<keyword evidence="6" id="KW-0472">Membrane</keyword>
<dbReference type="SMART" id="SM00388">
    <property type="entry name" value="HisKA"/>
    <property type="match status" value="2"/>
</dbReference>
<dbReference type="PANTHER" id="PTHR42878:SF15">
    <property type="entry name" value="BACTERIOPHYTOCHROME"/>
    <property type="match status" value="1"/>
</dbReference>
<feature type="domain" description="PAS" evidence="9">
    <location>
        <begin position="660"/>
        <end position="732"/>
    </location>
</feature>
<dbReference type="PROSITE" id="PS50113">
    <property type="entry name" value="PAC"/>
    <property type="match status" value="1"/>
</dbReference>
<sequence length="1108" mass="123131">MSDSIETEIDFDLSELSDNQDKTPSPSQARQQLYEVMRSDRSFDQKARIALELGRRYLSVDNAHLTRIDEKTDHWEAIMSTDSADGDFPPGLELDLETTYCRRTIRADDQIALYDAPNQGWADDPAFEAHGLHCYHGTTLVLDGEPYGTLCFVSENPRADPYNEGETMFTELIARMLERELENERHESLLTRQTNLAVVLNRVLRHNLRNNMSVIRGYTQIMADKLDNKTIGEISLRNIDRLIDLGEKAGELDRIIASTEESVQTDVQALVQELADEIQQEHPQASISVLSDEQITADLLPSFERAITELIKNAVKHSGTTPTVTITVTRVPNAVEITVSDDGPGLAQHEIDVFEAGSETPLTHGSGLGLWLVYWIVTNHDGSIDATSSDDGTTVTVSVPGQQVSTTEDQVASLSRARDRYKSAFEEAGDGMTITDQEGHILDVNTEAAQTYGLDKQQLLGRSIGEFLPDNVGYDTIWENADSDSRHCEMSVQSTDGTRRLIECTAKADFVPGQSLIISRDITDRKERERILDSRTRQLRTVMNNVDAAMWIRDADDGYVLINQHFRELFGIETDAPVNGETADDLFSEDIASQFQANDQRVWETGEPVEIEETVETSDSTRTFLTRICPIFDDGIVSATCGIATDITAQKGRERELAEATQRLESVVEISPDPIFVLDVDGRIELWNDAAEDVFGYSRDEVIGTQLKSLGLLDAVQSGSFEDRFARLLSGETIRDLRVTRRAKNGDVLQLELSAAPLRDAAGTVTGVVAAAQDVTERTNRIQKLEQYEAAFKKAGDGITITDDEGSILEVNAEAAQIYGEERSELLGRSMQEFLPTEFDFEAEWGAAQAAEMKRDEVDVLSADGGPQTIEYTAVPYFLPNQHLIVSRDVTDRKSHQRELEAKLERLNKFAGTVSHDLRNPLSVAQGRLDLASDELDSEHFEPIERAHRRMESLIDDVLTLARSPSTVADTEQINLSTIITRCWANVETGTATLSVESMQPIQADEGRLKQLFENLFRNSIEHGGENVTVTVGELDDGFYVEDDGIGIDTAEREYVFEDGYSTREEGTGFGLTIVKQTVEAHGWNIRVTDGPDGGARFEVTGIKFTAE</sequence>
<dbReference type="InterPro" id="IPR001610">
    <property type="entry name" value="PAC"/>
</dbReference>
<dbReference type="EC" id="2.7.13.3" evidence="2"/>
<feature type="domain" description="PAS" evidence="9">
    <location>
        <begin position="784"/>
        <end position="838"/>
    </location>
</feature>